<dbReference type="InterPro" id="IPR000465">
    <property type="entry name" value="XPA/RAD14"/>
</dbReference>
<evidence type="ECO:0000313" key="8">
    <source>
        <dbReference type="Proteomes" id="UP001212841"/>
    </source>
</evidence>
<comment type="caution">
    <text evidence="7">The sequence shown here is derived from an EMBL/GenBank/DDBJ whole genome shotgun (WGS) entry which is preliminary data.</text>
</comment>
<dbReference type="AlphaFoldDB" id="A0AAD5SHS4"/>
<proteinExistence type="predicted"/>
<sequence length="303" mass="35004">MPHTQLSQEALDRIARNKAAALQRLQQSKVAKQPSQTAQLARPVTGIQQAPATNGPTAAGAGDAPADKPTSFQRKKRAIDLNYCEYNFSTMKDTKGGFIVEEQQIDLPEKKQKTDTEASVSDHTLDPDARCEACKSIDLDLNYWKHFNIYVCRACKDAVPDKYSLLTKTECREDYLLTESELRDTSRLPHWVRPNPHKNTYSNMLLYLRCQVEAFAWDKWGGPDQLDAEFDRREKEKKERKAKKFKAKLNELRKKTRTSTWTQRLETDHEHEYGEDEFDASSNQYVSVRRCVAVHKDMLNLWF</sequence>
<comment type="subcellular location">
    <subcellularLocation>
        <location evidence="1">Nucleus</location>
    </subcellularLocation>
</comment>
<dbReference type="NCBIfam" id="TIGR00598">
    <property type="entry name" value="rad14"/>
    <property type="match status" value="1"/>
</dbReference>
<dbReference type="CDD" id="cd21077">
    <property type="entry name" value="DBD_Rad14"/>
    <property type="match status" value="1"/>
</dbReference>
<feature type="domain" description="XPA C-terminal" evidence="6">
    <location>
        <begin position="162"/>
        <end position="212"/>
    </location>
</feature>
<keyword evidence="4" id="KW-0175">Coiled coil</keyword>
<dbReference type="GO" id="GO:0006284">
    <property type="term" value="P:base-excision repair"/>
    <property type="evidence" value="ECO:0007669"/>
    <property type="project" value="TreeGrafter"/>
</dbReference>
<dbReference type="Proteomes" id="UP001212841">
    <property type="component" value="Unassembled WGS sequence"/>
</dbReference>
<feature type="region of interest" description="Disordered" evidence="5">
    <location>
        <begin position="25"/>
        <end position="72"/>
    </location>
</feature>
<evidence type="ECO:0000256" key="4">
    <source>
        <dbReference type="SAM" id="Coils"/>
    </source>
</evidence>
<evidence type="ECO:0000256" key="1">
    <source>
        <dbReference type="ARBA" id="ARBA00004123"/>
    </source>
</evidence>
<keyword evidence="3" id="KW-0539">Nucleus</keyword>
<dbReference type="InterPro" id="IPR022656">
    <property type="entry name" value="XPA_C"/>
</dbReference>
<dbReference type="GO" id="GO:0000110">
    <property type="term" value="C:nucleotide-excision repair factor 1 complex"/>
    <property type="evidence" value="ECO:0007669"/>
    <property type="project" value="TreeGrafter"/>
</dbReference>
<gene>
    <name evidence="7" type="ORF">HK097_003762</name>
</gene>
<keyword evidence="2" id="KW-0862">Zinc</keyword>
<dbReference type="PANTHER" id="PTHR10142:SF0">
    <property type="entry name" value="DNA REPAIR PROTEIN COMPLEMENTING XP-A CELLS"/>
    <property type="match status" value="1"/>
</dbReference>
<dbReference type="InterPro" id="IPR037129">
    <property type="entry name" value="XPA_sf"/>
</dbReference>
<dbReference type="InterPro" id="IPR009061">
    <property type="entry name" value="DNA-bd_dom_put_sf"/>
</dbReference>
<evidence type="ECO:0000256" key="2">
    <source>
        <dbReference type="ARBA" id="ARBA00022833"/>
    </source>
</evidence>
<dbReference type="EMBL" id="JADGJD010000191">
    <property type="protein sequence ID" value="KAJ3053649.1"/>
    <property type="molecule type" value="Genomic_DNA"/>
</dbReference>
<organism evidence="7 8">
    <name type="scientific">Rhizophlyctis rosea</name>
    <dbReference type="NCBI Taxonomy" id="64517"/>
    <lineage>
        <taxon>Eukaryota</taxon>
        <taxon>Fungi</taxon>
        <taxon>Fungi incertae sedis</taxon>
        <taxon>Chytridiomycota</taxon>
        <taxon>Chytridiomycota incertae sedis</taxon>
        <taxon>Chytridiomycetes</taxon>
        <taxon>Rhizophlyctidales</taxon>
        <taxon>Rhizophlyctidaceae</taxon>
        <taxon>Rhizophlyctis</taxon>
    </lineage>
</organism>
<dbReference type="Pfam" id="PF05181">
    <property type="entry name" value="XPA_C"/>
    <property type="match status" value="1"/>
</dbReference>
<dbReference type="GO" id="GO:1901255">
    <property type="term" value="P:nucleotide-excision repair involved in interstrand cross-link repair"/>
    <property type="evidence" value="ECO:0007669"/>
    <property type="project" value="TreeGrafter"/>
</dbReference>
<evidence type="ECO:0000313" key="7">
    <source>
        <dbReference type="EMBL" id="KAJ3053649.1"/>
    </source>
</evidence>
<protein>
    <recommendedName>
        <fullName evidence="6">XPA C-terminal domain-containing protein</fullName>
    </recommendedName>
</protein>
<reference evidence="7" key="1">
    <citation type="submission" date="2020-05" db="EMBL/GenBank/DDBJ databases">
        <title>Phylogenomic resolution of chytrid fungi.</title>
        <authorList>
            <person name="Stajich J.E."/>
            <person name="Amses K."/>
            <person name="Simmons R."/>
            <person name="Seto K."/>
            <person name="Myers J."/>
            <person name="Bonds A."/>
            <person name="Quandt C.A."/>
            <person name="Barry K."/>
            <person name="Liu P."/>
            <person name="Grigoriev I."/>
            <person name="Longcore J.E."/>
            <person name="James T.Y."/>
        </authorList>
    </citation>
    <scope>NUCLEOTIDE SEQUENCE</scope>
    <source>
        <strain evidence="7">JEL0318</strain>
    </source>
</reference>
<evidence type="ECO:0000256" key="5">
    <source>
        <dbReference type="SAM" id="MobiDB-lite"/>
    </source>
</evidence>
<accession>A0AAD5SHS4</accession>
<dbReference type="GO" id="GO:0070914">
    <property type="term" value="P:UV-damage excision repair"/>
    <property type="evidence" value="ECO:0007669"/>
    <property type="project" value="TreeGrafter"/>
</dbReference>
<evidence type="ECO:0000256" key="3">
    <source>
        <dbReference type="ARBA" id="ARBA00023242"/>
    </source>
</evidence>
<dbReference type="Gene3D" id="3.90.530.10">
    <property type="entry name" value="XPA C-terminal domain"/>
    <property type="match status" value="1"/>
</dbReference>
<feature type="coiled-coil region" evidence="4">
    <location>
        <begin position="228"/>
        <end position="255"/>
    </location>
</feature>
<evidence type="ECO:0000259" key="6">
    <source>
        <dbReference type="Pfam" id="PF05181"/>
    </source>
</evidence>
<feature type="compositionally biased region" description="Low complexity" evidence="5">
    <location>
        <begin position="50"/>
        <end position="64"/>
    </location>
</feature>
<dbReference type="GO" id="GO:0000715">
    <property type="term" value="P:nucleotide-excision repair, DNA damage recognition"/>
    <property type="evidence" value="ECO:0007669"/>
    <property type="project" value="TreeGrafter"/>
</dbReference>
<dbReference type="SUPFAM" id="SSF46955">
    <property type="entry name" value="Putative DNA-binding domain"/>
    <property type="match status" value="1"/>
</dbReference>
<keyword evidence="8" id="KW-1185">Reference proteome</keyword>
<dbReference type="PANTHER" id="PTHR10142">
    <property type="entry name" value="DNA REPAIR PROTEIN COMPLEMENTING XP-A CELLS"/>
    <property type="match status" value="1"/>
</dbReference>
<name>A0AAD5SHS4_9FUNG</name>
<dbReference type="GO" id="GO:0003684">
    <property type="term" value="F:damaged DNA binding"/>
    <property type="evidence" value="ECO:0007669"/>
    <property type="project" value="InterPro"/>
</dbReference>
<feature type="compositionally biased region" description="Polar residues" evidence="5">
    <location>
        <begin position="25"/>
        <end position="39"/>
    </location>
</feature>